<keyword evidence="8 12" id="KW-0472">Membrane</keyword>
<feature type="compositionally biased region" description="Polar residues" evidence="11">
    <location>
        <begin position="796"/>
        <end position="805"/>
    </location>
</feature>
<sequence length="959" mass="107955">MGTPGVRLRLEVKYIDYTDIEVILKTDFLYFPVLKTISIRNSEKLTVIEEGAFSKSQLILIELENLPLQMPLPNIFGELPRLTQLQITRCNLDAVPNLISWTVDESQVLLKVDLSWNNLRTLVPGAFKGLRIHKLNLERNNIETVPDYAFRGSTIESLSLAYNPISVLEEKAFAEFEGPENLSLENTDISYLPTTGLKYLIELNIEGTDKLAVFPPIFRFERIRVAKLNYFSHCCAFNYQTKENYGNVNKQNVTTKIRTTSCPSTTMPTITSRGIEVIGFGDGAFVLSGTDTTIQRGSDIDDYGQSLFGQFQGTNMQKESLPNSAFDPRELNGSIIEESIPGQKPPGAEEEGGFNPVVINPNVSYNHNGSKCDGDLVTTDYSDVQCTPQPNAFHPCTDVMGYVFLRVMVWFVSGTALVGNFIVLVVLASQRHKMTVPKFLMCNLSLADLCMGLYLLIVASVDVHTAGEYFNYSIQWQYGAGCSVAGFISMLSSELSVFSLTVITIERWYTIIYAIDLNKRIRLRLAGRIMIVGWIFSILIAVLPLFKVGNYGITSMCLPFYIENRKDTVTIAYVVVILFVNTIAFAVICACYVKMYLTVRNPHTVMQRKDSKVAKRMAVLVFTDFACWAPMALFGLSGAFGHHLLTTNQSKIFIVLFYPINSCANPFLYAIFTKAFRRDLYLLLYKHGMCEKQAMKYHPTASSAQRSVSQINSTAHDNRVKQYHRDSSGSVLTGITSDNQSSVAYEKDFISNSNGSPQHSMKANSNAIPMVPFREERSRDEDAQRHQSNDRESNDRQSNNHQSTAAEKHQSFVKRVSVTFEVSIEGLETVPEEVDQNDNYDGQYEPTVSFYQRDTRNTNEESYKEKHYLLPQVVQSYHSDDEDVHPTEAAERNRNNCGLTLTPHQDYNHAADSEDAFRKNSRADSGIQSNNTTPTEKEGTQKPLELHLIPCSTDHETVL</sequence>
<evidence type="ECO:0000256" key="8">
    <source>
        <dbReference type="ARBA" id="ARBA00023136"/>
    </source>
</evidence>
<dbReference type="GO" id="GO:0005886">
    <property type="term" value="C:plasma membrane"/>
    <property type="evidence" value="ECO:0000318"/>
    <property type="project" value="GO_Central"/>
</dbReference>
<evidence type="ECO:0000256" key="5">
    <source>
        <dbReference type="ARBA" id="ARBA00022737"/>
    </source>
</evidence>
<feature type="compositionally biased region" description="Basic and acidic residues" evidence="11">
    <location>
        <begin position="773"/>
        <end position="795"/>
    </location>
</feature>
<dbReference type="GeneID" id="115929506"/>
<keyword evidence="4 12" id="KW-0812">Transmembrane</keyword>
<dbReference type="GO" id="GO:0008528">
    <property type="term" value="F:G protein-coupled peptide receptor activity"/>
    <property type="evidence" value="ECO:0000318"/>
    <property type="project" value="GO_Central"/>
</dbReference>
<dbReference type="OrthoDB" id="5981530at2759"/>
<dbReference type="GO" id="GO:0009755">
    <property type="term" value="P:hormone-mediated signaling pathway"/>
    <property type="evidence" value="ECO:0000318"/>
    <property type="project" value="GO_Central"/>
</dbReference>
<dbReference type="GeneID" id="576902"/>
<dbReference type="Gene3D" id="1.20.1070.10">
    <property type="entry name" value="Rhodopsin 7-helix transmembrane proteins"/>
    <property type="match status" value="1"/>
</dbReference>
<reference evidence="15" key="1">
    <citation type="submission" date="2015-02" db="EMBL/GenBank/DDBJ databases">
        <title>Genome sequencing for Strongylocentrotus purpuratus.</title>
        <authorList>
            <person name="Murali S."/>
            <person name="Liu Y."/>
            <person name="Vee V."/>
            <person name="English A."/>
            <person name="Wang M."/>
            <person name="Skinner E."/>
            <person name="Han Y."/>
            <person name="Muzny D.M."/>
            <person name="Worley K.C."/>
            <person name="Gibbs R.A."/>
        </authorList>
    </citation>
    <scope>NUCLEOTIDE SEQUENCE</scope>
</reference>
<dbReference type="RefSeq" id="XP_030839725.1">
    <property type="nucleotide sequence ID" value="XM_030983865.1"/>
</dbReference>
<dbReference type="SUPFAM" id="SSF81321">
    <property type="entry name" value="Family A G protein-coupled receptor-like"/>
    <property type="match status" value="1"/>
</dbReference>
<protein>
    <recommendedName>
        <fullName evidence="13">G-protein coupled receptors family 1 profile domain-containing protein</fullName>
    </recommendedName>
</protein>
<dbReference type="PRINTS" id="PR00237">
    <property type="entry name" value="GPCRRHODOPSN"/>
</dbReference>
<dbReference type="PROSITE" id="PS50262">
    <property type="entry name" value="G_PROTEIN_RECEP_F1_2"/>
    <property type="match status" value="1"/>
</dbReference>
<dbReference type="GO" id="GO:0007189">
    <property type="term" value="P:adenylate cyclase-activating G protein-coupled receptor signaling pathway"/>
    <property type="evidence" value="ECO:0000318"/>
    <property type="project" value="GO_Central"/>
</dbReference>
<feature type="transmembrane region" description="Helical" evidence="12">
    <location>
        <begin position="571"/>
        <end position="597"/>
    </location>
</feature>
<feature type="transmembrane region" description="Helical" evidence="12">
    <location>
        <begin position="439"/>
        <end position="458"/>
    </location>
</feature>
<keyword evidence="5" id="KW-0677">Repeat</keyword>
<dbReference type="PANTHER" id="PTHR24372">
    <property type="entry name" value="GLYCOPROTEIN HORMONE RECEPTOR"/>
    <property type="match status" value="1"/>
</dbReference>
<feature type="transmembrane region" description="Helical" evidence="12">
    <location>
        <begin position="618"/>
        <end position="640"/>
    </location>
</feature>
<dbReference type="InParanoid" id="A0A7M7T517"/>
<feature type="transmembrane region" description="Helical" evidence="12">
    <location>
        <begin position="403"/>
        <end position="427"/>
    </location>
</feature>
<evidence type="ECO:0000256" key="4">
    <source>
        <dbReference type="ARBA" id="ARBA00022692"/>
    </source>
</evidence>
<dbReference type="EnsemblMetazoa" id="XM_030998567">
    <property type="protein sequence ID" value="XP_030854427"/>
    <property type="gene ID" value="LOC115929506"/>
</dbReference>
<feature type="region of interest" description="Disordered" evidence="11">
    <location>
        <begin position="881"/>
        <end position="959"/>
    </location>
</feature>
<feature type="transmembrane region" description="Helical" evidence="12">
    <location>
        <begin position="652"/>
        <end position="672"/>
    </location>
</feature>
<feature type="compositionally biased region" description="Polar residues" evidence="11">
    <location>
        <begin position="895"/>
        <end position="905"/>
    </location>
</feature>
<dbReference type="RefSeq" id="XP_030854427.1">
    <property type="nucleotide sequence ID" value="XM_030998567.1"/>
</dbReference>
<keyword evidence="3" id="KW-0433">Leucine-rich repeat</keyword>
<accession>A0A7M7T517</accession>
<feature type="compositionally biased region" description="Basic and acidic residues" evidence="11">
    <location>
        <begin position="906"/>
        <end position="922"/>
    </location>
</feature>
<feature type="compositionally biased region" description="Basic and acidic residues" evidence="11">
    <location>
        <begin position="884"/>
        <end position="894"/>
    </location>
</feature>
<keyword evidence="6 12" id="KW-1133">Transmembrane helix</keyword>
<evidence type="ECO:0000256" key="11">
    <source>
        <dbReference type="SAM" id="MobiDB-lite"/>
    </source>
</evidence>
<dbReference type="InterPro" id="IPR002131">
    <property type="entry name" value="Gphrmn_rcpt_fam"/>
</dbReference>
<dbReference type="Pfam" id="PF13855">
    <property type="entry name" value="LRR_8"/>
    <property type="match status" value="1"/>
</dbReference>
<dbReference type="InterPro" id="IPR032675">
    <property type="entry name" value="LRR_dom_sf"/>
</dbReference>
<feature type="transmembrane region" description="Helical" evidence="12">
    <location>
        <begin position="525"/>
        <end position="546"/>
    </location>
</feature>
<organism evidence="14 15">
    <name type="scientific">Strongylocentrotus purpuratus</name>
    <name type="common">Purple sea urchin</name>
    <dbReference type="NCBI Taxonomy" id="7668"/>
    <lineage>
        <taxon>Eukaryota</taxon>
        <taxon>Metazoa</taxon>
        <taxon>Echinodermata</taxon>
        <taxon>Eleutherozoa</taxon>
        <taxon>Echinozoa</taxon>
        <taxon>Echinoidea</taxon>
        <taxon>Euechinoidea</taxon>
        <taxon>Echinacea</taxon>
        <taxon>Camarodonta</taxon>
        <taxon>Echinidea</taxon>
        <taxon>Strongylocentrotidae</taxon>
        <taxon>Strongylocentrotus</taxon>
    </lineage>
</organism>
<dbReference type="Gene3D" id="3.80.10.10">
    <property type="entry name" value="Ribonuclease Inhibitor"/>
    <property type="match status" value="1"/>
</dbReference>
<dbReference type="PROSITE" id="PS00237">
    <property type="entry name" value="G_PROTEIN_RECEP_F1_1"/>
    <property type="match status" value="1"/>
</dbReference>
<dbReference type="KEGG" id="spu:576902"/>
<feature type="region of interest" description="Disordered" evidence="11">
    <location>
        <begin position="749"/>
        <end position="810"/>
    </location>
</feature>
<dbReference type="Pfam" id="PF00001">
    <property type="entry name" value="7tm_1"/>
    <property type="match status" value="1"/>
</dbReference>
<dbReference type="Proteomes" id="UP000007110">
    <property type="component" value="Unassembled WGS sequence"/>
</dbReference>
<keyword evidence="2" id="KW-1003">Cell membrane</keyword>
<evidence type="ECO:0000313" key="14">
    <source>
        <dbReference type="EnsemblMetazoa" id="XP_030854427"/>
    </source>
</evidence>
<feature type="transmembrane region" description="Helical" evidence="12">
    <location>
        <begin position="478"/>
        <end position="505"/>
    </location>
</feature>
<dbReference type="FunFam" id="1.20.1070.10:FF:000181">
    <property type="entry name" value="Thyrotropin receptor"/>
    <property type="match status" value="1"/>
</dbReference>
<evidence type="ECO:0000259" key="13">
    <source>
        <dbReference type="PROSITE" id="PS50262"/>
    </source>
</evidence>
<keyword evidence="15" id="KW-1185">Reference proteome</keyword>
<evidence type="ECO:0000256" key="6">
    <source>
        <dbReference type="ARBA" id="ARBA00022989"/>
    </source>
</evidence>
<proteinExistence type="predicted"/>
<dbReference type="KEGG" id="spu:115929506"/>
<dbReference type="InterPro" id="IPR001611">
    <property type="entry name" value="Leu-rich_rpt"/>
</dbReference>
<dbReference type="SUPFAM" id="SSF52058">
    <property type="entry name" value="L domain-like"/>
    <property type="match status" value="1"/>
</dbReference>
<evidence type="ECO:0000256" key="12">
    <source>
        <dbReference type="SAM" id="Phobius"/>
    </source>
</evidence>
<evidence type="ECO:0000256" key="3">
    <source>
        <dbReference type="ARBA" id="ARBA00022614"/>
    </source>
</evidence>
<keyword evidence="9" id="KW-0675">Receptor</keyword>
<dbReference type="PRINTS" id="PR00373">
    <property type="entry name" value="GLYCHORMONER"/>
</dbReference>
<dbReference type="PANTHER" id="PTHR24372:SF74">
    <property type="entry name" value="LP13728P"/>
    <property type="match status" value="1"/>
</dbReference>
<dbReference type="EnsemblMetazoa" id="XM_030983865">
    <property type="protein sequence ID" value="XP_030839725"/>
    <property type="gene ID" value="LOC576902"/>
</dbReference>
<feature type="domain" description="G-protein coupled receptors family 1 profile" evidence="13">
    <location>
        <begin position="419"/>
        <end position="669"/>
    </location>
</feature>
<evidence type="ECO:0000256" key="7">
    <source>
        <dbReference type="ARBA" id="ARBA00023040"/>
    </source>
</evidence>
<dbReference type="AlphaFoldDB" id="A0A7M7T517"/>
<dbReference type="CDD" id="cd15136">
    <property type="entry name" value="7tmA_Glyco_hormone_R"/>
    <property type="match status" value="1"/>
</dbReference>
<keyword evidence="10" id="KW-0807">Transducer</keyword>
<dbReference type="InterPro" id="IPR017452">
    <property type="entry name" value="GPCR_Rhodpsn_7TM"/>
</dbReference>
<evidence type="ECO:0000256" key="2">
    <source>
        <dbReference type="ARBA" id="ARBA00022475"/>
    </source>
</evidence>
<keyword evidence="7" id="KW-0297">G-protein coupled receptor</keyword>
<name>A0A7M7T517_STRPU</name>
<evidence type="ECO:0000256" key="10">
    <source>
        <dbReference type="ARBA" id="ARBA00023224"/>
    </source>
</evidence>
<dbReference type="GO" id="GO:0016500">
    <property type="term" value="F:protein-hormone receptor activity"/>
    <property type="evidence" value="ECO:0007669"/>
    <property type="project" value="InterPro"/>
</dbReference>
<dbReference type="OMA" id="TRDMRQS"/>
<comment type="subcellular location">
    <subcellularLocation>
        <location evidence="1">Cell membrane</location>
        <topology evidence="1">Multi-pass membrane protein</topology>
    </subcellularLocation>
</comment>
<evidence type="ECO:0000313" key="15">
    <source>
        <dbReference type="Proteomes" id="UP000007110"/>
    </source>
</evidence>
<evidence type="ECO:0000256" key="9">
    <source>
        <dbReference type="ARBA" id="ARBA00023170"/>
    </source>
</evidence>
<feature type="compositionally biased region" description="Polar residues" evidence="11">
    <location>
        <begin position="750"/>
        <end position="767"/>
    </location>
</feature>
<dbReference type="InterPro" id="IPR000276">
    <property type="entry name" value="GPCR_Rhodpsn"/>
</dbReference>
<evidence type="ECO:0000256" key="1">
    <source>
        <dbReference type="ARBA" id="ARBA00004651"/>
    </source>
</evidence>
<reference evidence="14" key="2">
    <citation type="submission" date="2021-01" db="UniProtKB">
        <authorList>
            <consortium name="EnsemblMetazoa"/>
        </authorList>
    </citation>
    <scope>IDENTIFICATION</scope>
</reference>